<evidence type="ECO:0000256" key="4">
    <source>
        <dbReference type="ARBA" id="ARBA00022729"/>
    </source>
</evidence>
<dbReference type="Gene3D" id="3.30.200.20">
    <property type="entry name" value="Phosphorylase Kinase, domain 1"/>
    <property type="match status" value="1"/>
</dbReference>
<gene>
    <name evidence="13" type="ORF">A4U43_C09F10780</name>
</gene>
<dbReference type="EMBL" id="CM007389">
    <property type="protein sequence ID" value="ONK58303.1"/>
    <property type="molecule type" value="Genomic_DNA"/>
</dbReference>
<dbReference type="InterPro" id="IPR051824">
    <property type="entry name" value="LRR_Rcpt-Like_S/T_Kinase"/>
</dbReference>
<evidence type="ECO:0000256" key="7">
    <source>
        <dbReference type="ARBA" id="ARBA00023136"/>
    </source>
</evidence>
<keyword evidence="7 10" id="KW-0472">Membrane</keyword>
<dbReference type="FunFam" id="3.80.10.10:FF:000041">
    <property type="entry name" value="LRR receptor-like serine/threonine-protein kinase ERECTA"/>
    <property type="match status" value="1"/>
</dbReference>
<dbReference type="GO" id="GO:0005524">
    <property type="term" value="F:ATP binding"/>
    <property type="evidence" value="ECO:0007669"/>
    <property type="project" value="InterPro"/>
</dbReference>
<keyword evidence="5" id="KW-0677">Repeat</keyword>
<dbReference type="FunFam" id="1.10.510.10:FF:000479">
    <property type="entry name" value="Leucine-rich repeat receptor-like protein kinase"/>
    <property type="match status" value="1"/>
</dbReference>
<dbReference type="PANTHER" id="PTHR48006">
    <property type="entry name" value="LEUCINE-RICH REPEAT-CONTAINING PROTEIN DDB_G0281931-RELATED"/>
    <property type="match status" value="1"/>
</dbReference>
<feature type="transmembrane region" description="Helical" evidence="10">
    <location>
        <begin position="251"/>
        <end position="275"/>
    </location>
</feature>
<sequence length="604" mass="66486">MAGSSVLLLLLFISISTVHSSDSTALRRVISDLGLHSHAEHPCQTSGVTCQSRGSILFTTRIRLPSRRLSGSMPASVGLLSELRELSLPNNRLSGAFPSEIANCVKLETLNLRNNRLSGGVPIEVSSLLRLRSLDLSSNRLSGDLNFLVHFPNLENLSLADNFFSGRIPLTLSSFRNLVSIDLSGNQNLHGDVPRLENSLRRSLLQNRYLTESGHNLTKSHGGGSIVAAPALSPLPSPHHQDKNKNKVRNWILGFIAGVLAGMVCGLSMTIFFRVSLNCIRGRYKNSGGPSIFSPIIKNVGDLSFLEKDDAISSLEIIGRGGCGEVYRAELPNNPGKLIAIKKINKTIDREPCEEESKQLNKAMKQMRAEIQTVGHIRHRNLLPLIAHVARADCSFLVYEFMNNGSLHDAIKRVSEGSTELGWNVRLNIAKGIAAGLEYLHIHHKPHIIHRDLKPANILLDDNMEARITDFGLAKELPDANTHITGSSLAGTFGYIAPEYHGTMKFTTKSDIYSFGVILAVLVTGKFPNDEFFEETDEMSVVKWLHNVMSSGDPTRAIDPRLLGNGHEEQMLLVLRIACFCTVTEPKDRPSSKDVRLMLAQIQI</sequence>
<dbReference type="InterPro" id="IPR008271">
    <property type="entry name" value="Ser/Thr_kinase_AS"/>
</dbReference>
<dbReference type="Proteomes" id="UP000243459">
    <property type="component" value="Chromosome 9"/>
</dbReference>
<dbReference type="SUPFAM" id="SSF56112">
    <property type="entry name" value="Protein kinase-like (PK-like)"/>
    <property type="match status" value="1"/>
</dbReference>
<dbReference type="InterPro" id="IPR000719">
    <property type="entry name" value="Prot_kinase_dom"/>
</dbReference>
<evidence type="ECO:0000256" key="10">
    <source>
        <dbReference type="SAM" id="Phobius"/>
    </source>
</evidence>
<keyword evidence="8" id="KW-0675">Receptor</keyword>
<dbReference type="GO" id="GO:0004672">
    <property type="term" value="F:protein kinase activity"/>
    <property type="evidence" value="ECO:0007669"/>
    <property type="project" value="InterPro"/>
</dbReference>
<organism evidence="13 14">
    <name type="scientific">Asparagus officinalis</name>
    <name type="common">Garden asparagus</name>
    <dbReference type="NCBI Taxonomy" id="4686"/>
    <lineage>
        <taxon>Eukaryota</taxon>
        <taxon>Viridiplantae</taxon>
        <taxon>Streptophyta</taxon>
        <taxon>Embryophyta</taxon>
        <taxon>Tracheophyta</taxon>
        <taxon>Spermatophyta</taxon>
        <taxon>Magnoliopsida</taxon>
        <taxon>Liliopsida</taxon>
        <taxon>Asparagales</taxon>
        <taxon>Asparagaceae</taxon>
        <taxon>Asparagoideae</taxon>
        <taxon>Asparagus</taxon>
    </lineage>
</organism>
<dbReference type="InterPro" id="IPR032675">
    <property type="entry name" value="LRR_dom_sf"/>
</dbReference>
<dbReference type="PANTHER" id="PTHR48006:SF92">
    <property type="entry name" value="LRR RECEPTOR-LIKE SERINE_THREONINE-PROTEIN KINASE GSO1"/>
    <property type="match status" value="1"/>
</dbReference>
<evidence type="ECO:0000256" key="9">
    <source>
        <dbReference type="ARBA" id="ARBA00023180"/>
    </source>
</evidence>
<evidence type="ECO:0000256" key="11">
    <source>
        <dbReference type="SAM" id="SignalP"/>
    </source>
</evidence>
<dbReference type="Pfam" id="PF13855">
    <property type="entry name" value="LRR_8"/>
    <property type="match status" value="1"/>
</dbReference>
<dbReference type="OrthoDB" id="4062651at2759"/>
<dbReference type="Pfam" id="PF00560">
    <property type="entry name" value="LRR_1"/>
    <property type="match status" value="1"/>
</dbReference>
<dbReference type="OMA" id="SRPECHY"/>
<dbReference type="Gene3D" id="1.10.510.10">
    <property type="entry name" value="Transferase(Phosphotransferase) domain 1"/>
    <property type="match status" value="1"/>
</dbReference>
<name>A0A5P1E8H2_ASPOF</name>
<evidence type="ECO:0000313" key="14">
    <source>
        <dbReference type="Proteomes" id="UP000243459"/>
    </source>
</evidence>
<evidence type="ECO:0000256" key="3">
    <source>
        <dbReference type="ARBA" id="ARBA00022692"/>
    </source>
</evidence>
<evidence type="ECO:0000256" key="5">
    <source>
        <dbReference type="ARBA" id="ARBA00022737"/>
    </source>
</evidence>
<keyword evidence="14" id="KW-1185">Reference proteome</keyword>
<dbReference type="Gramene" id="ONK58303">
    <property type="protein sequence ID" value="ONK58303"/>
    <property type="gene ID" value="A4U43_C09F10780"/>
</dbReference>
<evidence type="ECO:0000259" key="12">
    <source>
        <dbReference type="PROSITE" id="PS50011"/>
    </source>
</evidence>
<keyword evidence="3 10" id="KW-0812">Transmembrane</keyword>
<protein>
    <recommendedName>
        <fullName evidence="12">Protein kinase domain-containing protein</fullName>
    </recommendedName>
</protein>
<dbReference type="SUPFAM" id="SSF52058">
    <property type="entry name" value="L domain-like"/>
    <property type="match status" value="1"/>
</dbReference>
<feature type="signal peptide" evidence="11">
    <location>
        <begin position="1"/>
        <end position="20"/>
    </location>
</feature>
<proteinExistence type="predicted"/>
<feature type="chain" id="PRO_5024391973" description="Protein kinase domain-containing protein" evidence="11">
    <location>
        <begin position="21"/>
        <end position="604"/>
    </location>
</feature>
<dbReference type="InterPro" id="IPR011009">
    <property type="entry name" value="Kinase-like_dom_sf"/>
</dbReference>
<reference evidence="14" key="1">
    <citation type="journal article" date="2017" name="Nat. Commun.">
        <title>The asparagus genome sheds light on the origin and evolution of a young Y chromosome.</title>
        <authorList>
            <person name="Harkess A."/>
            <person name="Zhou J."/>
            <person name="Xu C."/>
            <person name="Bowers J.E."/>
            <person name="Van der Hulst R."/>
            <person name="Ayyampalayam S."/>
            <person name="Mercati F."/>
            <person name="Riccardi P."/>
            <person name="McKain M.R."/>
            <person name="Kakrana A."/>
            <person name="Tang H."/>
            <person name="Ray J."/>
            <person name="Groenendijk J."/>
            <person name="Arikit S."/>
            <person name="Mathioni S.M."/>
            <person name="Nakano M."/>
            <person name="Shan H."/>
            <person name="Telgmann-Rauber A."/>
            <person name="Kanno A."/>
            <person name="Yue Z."/>
            <person name="Chen H."/>
            <person name="Li W."/>
            <person name="Chen Y."/>
            <person name="Xu X."/>
            <person name="Zhang Y."/>
            <person name="Luo S."/>
            <person name="Chen H."/>
            <person name="Gao J."/>
            <person name="Mao Z."/>
            <person name="Pires J.C."/>
            <person name="Luo M."/>
            <person name="Kudrna D."/>
            <person name="Wing R.A."/>
            <person name="Meyers B.C."/>
            <person name="Yi K."/>
            <person name="Kong H."/>
            <person name="Lavrijsen P."/>
            <person name="Sunseri F."/>
            <person name="Falavigna A."/>
            <person name="Ye Y."/>
            <person name="Leebens-Mack J.H."/>
            <person name="Chen G."/>
        </authorList>
    </citation>
    <scope>NUCLEOTIDE SEQUENCE [LARGE SCALE GENOMIC DNA]</scope>
    <source>
        <strain evidence="14">cv. DH0086</strain>
    </source>
</reference>
<keyword evidence="9" id="KW-0325">Glycoprotein</keyword>
<keyword evidence="4 11" id="KW-0732">Signal</keyword>
<keyword evidence="2" id="KW-0433">Leucine-rich repeat</keyword>
<dbReference type="PROSITE" id="PS50011">
    <property type="entry name" value="PROTEIN_KINASE_DOM"/>
    <property type="match status" value="1"/>
</dbReference>
<feature type="domain" description="Protein kinase" evidence="12">
    <location>
        <begin position="312"/>
        <end position="604"/>
    </location>
</feature>
<dbReference type="Gene3D" id="3.80.10.10">
    <property type="entry name" value="Ribonuclease Inhibitor"/>
    <property type="match status" value="2"/>
</dbReference>
<dbReference type="PROSITE" id="PS00108">
    <property type="entry name" value="PROTEIN_KINASE_ST"/>
    <property type="match status" value="1"/>
</dbReference>
<evidence type="ECO:0000313" key="13">
    <source>
        <dbReference type="EMBL" id="ONK58303.1"/>
    </source>
</evidence>
<keyword evidence="6 10" id="KW-1133">Transmembrane helix</keyword>
<dbReference type="Pfam" id="PF00069">
    <property type="entry name" value="Pkinase"/>
    <property type="match status" value="1"/>
</dbReference>
<evidence type="ECO:0000256" key="6">
    <source>
        <dbReference type="ARBA" id="ARBA00022989"/>
    </source>
</evidence>
<evidence type="ECO:0000256" key="8">
    <source>
        <dbReference type="ARBA" id="ARBA00023170"/>
    </source>
</evidence>
<dbReference type="InterPro" id="IPR001611">
    <property type="entry name" value="Leu-rich_rpt"/>
</dbReference>
<dbReference type="SMART" id="SM00220">
    <property type="entry name" value="S_TKc"/>
    <property type="match status" value="1"/>
</dbReference>
<evidence type="ECO:0000256" key="1">
    <source>
        <dbReference type="ARBA" id="ARBA00004167"/>
    </source>
</evidence>
<evidence type="ECO:0000256" key="2">
    <source>
        <dbReference type="ARBA" id="ARBA00022614"/>
    </source>
</evidence>
<comment type="subcellular location">
    <subcellularLocation>
        <location evidence="1">Membrane</location>
        <topology evidence="1">Single-pass membrane protein</topology>
    </subcellularLocation>
</comment>
<dbReference type="AlphaFoldDB" id="A0A5P1E8H2"/>
<accession>A0A5P1E8H2</accession>
<dbReference type="GO" id="GO:0016020">
    <property type="term" value="C:membrane"/>
    <property type="evidence" value="ECO:0007669"/>
    <property type="project" value="UniProtKB-SubCell"/>
</dbReference>